<name>A0A0P7AUR0_9HYPO</name>
<feature type="compositionally biased region" description="Low complexity" evidence="1">
    <location>
        <begin position="1086"/>
        <end position="1100"/>
    </location>
</feature>
<evidence type="ECO:0000256" key="1">
    <source>
        <dbReference type="SAM" id="MobiDB-lite"/>
    </source>
</evidence>
<feature type="compositionally biased region" description="Polar residues" evidence="1">
    <location>
        <begin position="1230"/>
        <end position="1260"/>
    </location>
</feature>
<accession>A0A0P7AUR0</accession>
<feature type="compositionally biased region" description="Polar residues" evidence="1">
    <location>
        <begin position="1470"/>
        <end position="1479"/>
    </location>
</feature>
<feature type="compositionally biased region" description="Low complexity" evidence="1">
    <location>
        <begin position="1150"/>
        <end position="1206"/>
    </location>
</feature>
<feature type="compositionally biased region" description="Low complexity" evidence="1">
    <location>
        <begin position="569"/>
        <end position="585"/>
    </location>
</feature>
<sequence length="1630" mass="173557">MSGLPANWEWDYDGQRWFYKYKPTGHIQYHFPKEGDEFPDFIDAAAPAPVLAPEERLESQQQVKRQASTTTSTAGRTPGAGSGGSASGWKSRMSASARPVSTVWDDVAGEDALFQPESFMFLGPGAYNDVSPLAEEEEEAARRVVAGGIEERVEPAPSSKGVSPMASARTTPHVANSEVARASGQAEPSMSDFMMGDPTTGGLGLAQPGMGAVAIPPTVQEEPVYHELPVEEPFGQFDPVGIVAEMPTYDTAAARAETDPEPVEMADNMVLAPIETALPEGFAELPERTSPAEQKTKLEDKPLKSSAPREGRRETGGPREVVQPVKADRRPAEGAPAGYQAYKPGMAMAEVPRISAPEDARDKRRSQLQRETSLMMGVKPNQAASISHANVPAALAPPQVPPKQPLDEPAQPKVPSPPAKGGLSYVPSVLKPARNGTPQQAPVANLQPQPPAGLGPDAENGQGQEQPDGGISKFPSVLRPARRRAPSQPGQPAQQGQFQQGQPPPLGQGYVPPAHGQHPASMTPSPLKQLQKQQESEPRMGVQRVNTLPEQLPSQRPESMVQGGQPAIQDQQFPQRTQQPARPATVMPDMMMGGGQSSQFNHPPNAGRQGPGLPQPQDVNASYQARVQGMSSTVPPPQNSPFAAPQIQPLRRVGTQPQAGSPSDVRVGEMPPRQTTAPYPPDEPVLLRQNTAPYPPDQPVLVRQHTAPYPPDQPVLVRQNTAPYPTDEAVPEPSQYMRRHSSFANDISPLDSRSGSVSSGFPLQTPSPMEHSRRASSSASLSQTMNQPNYSPSPVSQSSGSQVFTPTPPSQQADPGSYFAPNNTGGQGHAVAAQNKLRKKSLGRADSAKRNSLPPGQSPLSSTGPPSHGQASLHRSQSLRQTSQDPAQQAPPQQQPQPQPVFPEQQSAPLYHGTTPPIGPQYLHRIEEREEVADSSTPSPGDTRRSSMASLLKQSPQSSRRQSLQGPEAGTENIAPQGWNGAERVVPQGQQQVPPQGHMVQGGVPPTGQMPVQALAPLKRKPSRGQAPPAGHVQPQGQLPQGRAPPQGQTAPQGQMTYQAQMAPQGQAPQGQVPSQGLMQPQNRFPQSQSQPQAPRPQGQTHVAGHVAPQNQTSLKRNPSKGQAPAGQIPQGQIPQGQGSLPPTVQRPTGQMPLQQGQMPPQQPQQGQMPLQGQRPPSGQMPSGQMLPQQGQMPPQQGQMPSRQGQIPPGQMLPQRGQIPPQGQRPHLQMPSQGQAPNGMMSPQVQIPQGQQPWNPNMQPSMAAGFRPGSVPLPAVDSPKEKKWLKWLKPGSKSVTQSPTTPQAQVLSPTSSNNPPPSWGGGEYSEPAVWQPGQPIRGQQPSFPTNMPPLQHQQHGQLPHGPGQVPMAGPPQNHGPASVPLGWATPPSQPMSHPPSNTLRPVESTMMPPAHAPVTIQSRPTPPPTGPLAPKPESVRPGVTPPPPEPSPVHSDMGPPSLGLMPAGTRDSFSDTGSITTIEVSEAKTQPVLRPQVVQVHRRSADFHPNAGGTQTPTQPLRGSPSSSNPHPNERPVAQQKAPAPFVLPSQQPDAHPEPSHQDGGDHALAPAPLFSGPNSPASNKSNVPSPKVNRFEPPAPAPKPQPAVDDKWAKKPAADYSGGDWGDEDDWDY</sequence>
<feature type="region of interest" description="Disordered" evidence="1">
    <location>
        <begin position="153"/>
        <end position="177"/>
    </location>
</feature>
<feature type="compositionally biased region" description="Low complexity" evidence="1">
    <location>
        <begin position="1122"/>
        <end position="1139"/>
    </location>
</feature>
<dbReference type="OrthoDB" id="3439539at2759"/>
<feature type="compositionally biased region" description="Low complexity" evidence="1">
    <location>
        <begin position="792"/>
        <end position="803"/>
    </location>
</feature>
<dbReference type="STRING" id="78410.A0A0P7AUR0"/>
<feature type="compositionally biased region" description="Low complexity" evidence="1">
    <location>
        <begin position="1040"/>
        <end position="1077"/>
    </location>
</feature>
<protein>
    <recommendedName>
        <fullName evidence="4">WW domain-containing protein</fullName>
    </recommendedName>
</protein>
<feature type="compositionally biased region" description="Polar residues" evidence="1">
    <location>
        <begin position="520"/>
        <end position="533"/>
    </location>
</feature>
<feature type="compositionally biased region" description="Low complexity" evidence="1">
    <location>
        <begin position="1348"/>
        <end position="1364"/>
    </location>
</feature>
<dbReference type="EMBL" id="LKCW01000139">
    <property type="protein sequence ID" value="KPM38249.1"/>
    <property type="molecule type" value="Genomic_DNA"/>
</dbReference>
<feature type="region of interest" description="Disordered" evidence="1">
    <location>
        <begin position="54"/>
        <end position="92"/>
    </location>
</feature>
<feature type="compositionally biased region" description="Low complexity" evidence="1">
    <location>
        <begin position="985"/>
        <end position="1006"/>
    </location>
</feature>
<comment type="caution">
    <text evidence="2">The sequence shown here is derived from an EMBL/GenBank/DDBJ whole genome shotgun (WGS) entry which is preliminary data.</text>
</comment>
<feature type="compositionally biased region" description="Polar residues" evidence="1">
    <location>
        <begin position="1109"/>
        <end position="1121"/>
    </location>
</feature>
<feature type="compositionally biased region" description="Polar residues" evidence="1">
    <location>
        <begin position="1508"/>
        <end position="1527"/>
    </location>
</feature>
<evidence type="ECO:0000313" key="3">
    <source>
        <dbReference type="Proteomes" id="UP000050424"/>
    </source>
</evidence>
<organism evidence="2 3">
    <name type="scientific">Neonectria ditissima</name>
    <dbReference type="NCBI Taxonomy" id="78410"/>
    <lineage>
        <taxon>Eukaryota</taxon>
        <taxon>Fungi</taxon>
        <taxon>Dikarya</taxon>
        <taxon>Ascomycota</taxon>
        <taxon>Pezizomycotina</taxon>
        <taxon>Sordariomycetes</taxon>
        <taxon>Hypocreomycetidae</taxon>
        <taxon>Hypocreales</taxon>
        <taxon>Nectriaceae</taxon>
        <taxon>Neonectria</taxon>
    </lineage>
</organism>
<feature type="compositionally biased region" description="Low complexity" evidence="1">
    <location>
        <begin position="1214"/>
        <end position="1226"/>
    </location>
</feature>
<dbReference type="Proteomes" id="UP000050424">
    <property type="component" value="Unassembled WGS sequence"/>
</dbReference>
<evidence type="ECO:0008006" key="4">
    <source>
        <dbReference type="Google" id="ProtNLM"/>
    </source>
</evidence>
<feature type="compositionally biased region" description="Polar residues" evidence="1">
    <location>
        <begin position="1573"/>
        <end position="1585"/>
    </location>
</feature>
<evidence type="ECO:0000313" key="2">
    <source>
        <dbReference type="EMBL" id="KPM38249.1"/>
    </source>
</evidence>
<feature type="compositionally biased region" description="Polar residues" evidence="1">
    <location>
        <begin position="751"/>
        <end position="767"/>
    </location>
</feature>
<feature type="compositionally biased region" description="Low complexity" evidence="1">
    <location>
        <begin position="881"/>
        <end position="892"/>
    </location>
</feature>
<feature type="compositionally biased region" description="Low complexity" evidence="1">
    <location>
        <begin position="67"/>
        <end position="77"/>
    </location>
</feature>
<feature type="compositionally biased region" description="Polar residues" evidence="1">
    <location>
        <begin position="810"/>
        <end position="824"/>
    </location>
</feature>
<feature type="compositionally biased region" description="Basic and acidic residues" evidence="1">
    <location>
        <begin position="1605"/>
        <end position="1614"/>
    </location>
</feature>
<reference evidence="2 3" key="1">
    <citation type="submission" date="2015-09" db="EMBL/GenBank/DDBJ databases">
        <title>Draft genome of a European isolate of the apple canker pathogen Neonectria ditissima.</title>
        <authorList>
            <person name="Gomez-Cortecero A."/>
            <person name="Harrison R.J."/>
            <person name="Armitage A.D."/>
        </authorList>
    </citation>
    <scope>NUCLEOTIDE SEQUENCE [LARGE SCALE GENOMIC DNA]</scope>
    <source>
        <strain evidence="2 3">R09/05</strain>
    </source>
</reference>
<feature type="compositionally biased region" description="Basic and acidic residues" evidence="1">
    <location>
        <begin position="1551"/>
        <end position="1562"/>
    </location>
</feature>
<feature type="compositionally biased region" description="Low complexity" evidence="1">
    <location>
        <begin position="950"/>
        <end position="965"/>
    </location>
</feature>
<feature type="compositionally biased region" description="Basic and acidic residues" evidence="1">
    <location>
        <begin position="294"/>
        <end position="317"/>
    </location>
</feature>
<feature type="compositionally biased region" description="Low complexity" evidence="1">
    <location>
        <begin position="486"/>
        <end position="514"/>
    </location>
</feature>
<feature type="compositionally biased region" description="Polar residues" evidence="1">
    <location>
        <begin position="854"/>
        <end position="880"/>
    </location>
</feature>
<gene>
    <name evidence="2" type="ORF">AK830_g8309</name>
</gene>
<feature type="compositionally biased region" description="Polar residues" evidence="1">
    <location>
        <begin position="1293"/>
        <end position="1307"/>
    </location>
</feature>
<feature type="compositionally biased region" description="Polar residues" evidence="1">
    <location>
        <begin position="617"/>
        <end position="633"/>
    </location>
</feature>
<feature type="compositionally biased region" description="Polar residues" evidence="1">
    <location>
        <begin position="544"/>
        <end position="557"/>
    </location>
</feature>
<feature type="compositionally biased region" description="Pro residues" evidence="1">
    <location>
        <begin position="1420"/>
        <end position="1430"/>
    </location>
</feature>
<keyword evidence="3" id="KW-1185">Reference proteome</keyword>
<feature type="region of interest" description="Disordered" evidence="1">
    <location>
        <begin position="277"/>
        <end position="1630"/>
    </location>
</feature>
<proteinExistence type="predicted"/>